<keyword evidence="3" id="KW-0378">Hydrolase</keyword>
<dbReference type="PANTHER" id="PTHR34039">
    <property type="entry name" value="UPF0102 PROTEIN YRAN"/>
    <property type="match status" value="1"/>
</dbReference>
<organism evidence="3 4">
    <name type="scientific">Marinitoga hydrogenitolerans (strain DSM 16785 / JCM 12826 / AT1271)</name>
    <dbReference type="NCBI Taxonomy" id="1122195"/>
    <lineage>
        <taxon>Bacteria</taxon>
        <taxon>Thermotogati</taxon>
        <taxon>Thermotogota</taxon>
        <taxon>Thermotogae</taxon>
        <taxon>Petrotogales</taxon>
        <taxon>Petrotogaceae</taxon>
        <taxon>Marinitoga</taxon>
    </lineage>
</organism>
<dbReference type="InterPro" id="IPR011335">
    <property type="entry name" value="Restrct_endonuc-II-like"/>
</dbReference>
<evidence type="ECO:0000313" key="3">
    <source>
        <dbReference type="EMBL" id="SHE51999.1"/>
    </source>
</evidence>
<comment type="caution">
    <text evidence="3">The sequence shown here is derived from an EMBL/GenBank/DDBJ whole genome shotgun (WGS) entry which is preliminary data.</text>
</comment>
<dbReference type="STRING" id="1122195.SAMN02745164_00585"/>
<dbReference type="SUPFAM" id="SSF52980">
    <property type="entry name" value="Restriction endonuclease-like"/>
    <property type="match status" value="1"/>
</dbReference>
<dbReference type="GO" id="GO:0003676">
    <property type="term" value="F:nucleic acid binding"/>
    <property type="evidence" value="ECO:0007669"/>
    <property type="project" value="InterPro"/>
</dbReference>
<evidence type="ECO:0000256" key="2">
    <source>
        <dbReference type="HAMAP-Rule" id="MF_00048"/>
    </source>
</evidence>
<keyword evidence="3" id="KW-0540">Nuclease</keyword>
<dbReference type="GO" id="GO:0004519">
    <property type="term" value="F:endonuclease activity"/>
    <property type="evidence" value="ECO:0007669"/>
    <property type="project" value="UniProtKB-KW"/>
</dbReference>
<protein>
    <recommendedName>
        <fullName evidence="2">UPF0102 protein SAMN02745164_00585</fullName>
    </recommendedName>
</protein>
<proteinExistence type="inferred from homology"/>
<sequence>MNDKGKKYEDVAAQYLKNKGFKILKRNFTTKIGEIDIIALDKNCLVFVEVKGGKDYLENPAYRVNYKKLKKISQVANIYIKFTKIDFEETRIDVIGVNDKFEISYFPDQKLF</sequence>
<reference evidence="3" key="1">
    <citation type="submission" date="2016-11" db="EMBL/GenBank/DDBJ databases">
        <authorList>
            <person name="Varghese N."/>
            <person name="Submissions S."/>
        </authorList>
    </citation>
    <scope>NUCLEOTIDE SEQUENCE [LARGE SCALE GENOMIC DNA]</scope>
    <source>
        <strain evidence="3">DSM 16785</strain>
    </source>
</reference>
<dbReference type="PANTHER" id="PTHR34039:SF1">
    <property type="entry name" value="UPF0102 PROTEIN YRAN"/>
    <property type="match status" value="1"/>
</dbReference>
<dbReference type="Gene3D" id="3.40.1350.10">
    <property type="match status" value="1"/>
</dbReference>
<dbReference type="AlphaFoldDB" id="A0A1M4U5G9"/>
<keyword evidence="4" id="KW-1185">Reference proteome</keyword>
<name>A0A1M4U5G9_MARH1</name>
<gene>
    <name evidence="3" type="ORF">SAMN02745164_00585</name>
</gene>
<dbReference type="Pfam" id="PF02021">
    <property type="entry name" value="UPF0102"/>
    <property type="match status" value="1"/>
</dbReference>
<dbReference type="InterPro" id="IPR011856">
    <property type="entry name" value="tRNA_endonuc-like_dom_sf"/>
</dbReference>
<dbReference type="OrthoDB" id="9802516at2"/>
<dbReference type="InterPro" id="IPR003509">
    <property type="entry name" value="UPF0102_YraN-like"/>
</dbReference>
<dbReference type="EMBL" id="FQUI01000006">
    <property type="protein sequence ID" value="SHE51999.1"/>
    <property type="molecule type" value="Genomic_DNA"/>
</dbReference>
<evidence type="ECO:0000313" key="4">
    <source>
        <dbReference type="Proteomes" id="UP000184334"/>
    </source>
</evidence>
<dbReference type="CDD" id="cd20736">
    <property type="entry name" value="PoNe_Nuclease"/>
    <property type="match status" value="1"/>
</dbReference>
<dbReference type="RefSeq" id="WP_072863271.1">
    <property type="nucleotide sequence ID" value="NZ_FQUI01000006.1"/>
</dbReference>
<keyword evidence="3" id="KW-0255">Endonuclease</keyword>
<evidence type="ECO:0000256" key="1">
    <source>
        <dbReference type="ARBA" id="ARBA00006738"/>
    </source>
</evidence>
<dbReference type="HAMAP" id="MF_00048">
    <property type="entry name" value="UPF0102"/>
    <property type="match status" value="1"/>
</dbReference>
<accession>A0A1M4U5G9</accession>
<comment type="similarity">
    <text evidence="1 2">Belongs to the UPF0102 family.</text>
</comment>
<dbReference type="Proteomes" id="UP000184334">
    <property type="component" value="Unassembled WGS sequence"/>
</dbReference>